<reference evidence="8 9" key="1">
    <citation type="submission" date="2021-08" db="EMBL/GenBank/DDBJ databases">
        <title>The highly contiguous genome resource for Trichoderma semiorbis FJ059, a fungal antagonistic to plant pathogens.</title>
        <authorList>
            <person name="Liu T."/>
        </authorList>
    </citation>
    <scope>NUCLEOTIDE SEQUENCE [LARGE SCALE GENOMIC DNA]</scope>
    <source>
        <strain evidence="8 9">FJ059</strain>
    </source>
</reference>
<evidence type="ECO:0000256" key="1">
    <source>
        <dbReference type="ARBA" id="ARBA00004123"/>
    </source>
</evidence>
<evidence type="ECO:0000256" key="2">
    <source>
        <dbReference type="ARBA" id="ARBA00022723"/>
    </source>
</evidence>
<feature type="compositionally biased region" description="Polar residues" evidence="7">
    <location>
        <begin position="150"/>
        <end position="167"/>
    </location>
</feature>
<feature type="compositionally biased region" description="Polar residues" evidence="7">
    <location>
        <begin position="175"/>
        <end position="188"/>
    </location>
</feature>
<dbReference type="GO" id="GO:0033260">
    <property type="term" value="P:nuclear DNA replication"/>
    <property type="evidence" value="ECO:0007669"/>
    <property type="project" value="TreeGrafter"/>
</dbReference>
<keyword evidence="4" id="KW-0862">Zinc</keyword>
<comment type="subcellular location">
    <subcellularLocation>
        <location evidence="1">Nucleus</location>
    </subcellularLocation>
</comment>
<dbReference type="GO" id="GO:0044773">
    <property type="term" value="P:mitotic DNA damage checkpoint signaling"/>
    <property type="evidence" value="ECO:0007669"/>
    <property type="project" value="TreeGrafter"/>
</dbReference>
<evidence type="ECO:0000313" key="8">
    <source>
        <dbReference type="EMBL" id="KAH0522868.1"/>
    </source>
</evidence>
<sequence>MADVRALLRQQRAARRINHPYALYSDAGKLLCTLCRDHIRAESHWDAHLQSDKHKKRLSALNQSIIDDANAEAEDEEGLEEDENNEAGGEEDVEDHDALAAQKRKLDQLGPEEKDTDLDDEDDARRKRSRPATASEDDPNRNKKPLMPTQGVQVQIASRSSTPSQQPAVPKLATSLPSRQASNLATPASSSSMSISVQPQSSTASLSQSQQPAQPAQQVDEDEWAAFEADIAATSAAQDYDDDAVISRPAMSAEEAAAAAKEAAEEDAAQNPESRKSKADAEIEDEREEATRALEDEFEEMQELEARVQRLKEKREALMRKRSETLTQDQADDIQTAVKAVSDPQDEGKENVQRTGDSTKPDADDDDDEDDEDEEDDWDGFRFRTGR</sequence>
<feature type="compositionally biased region" description="Basic and acidic residues" evidence="7">
    <location>
        <begin position="346"/>
        <end position="362"/>
    </location>
</feature>
<dbReference type="SUPFAM" id="SSF57667">
    <property type="entry name" value="beta-beta-alpha zinc fingers"/>
    <property type="match status" value="1"/>
</dbReference>
<gene>
    <name evidence="8" type="ORF">TsFJ059_006655</name>
</gene>
<evidence type="ECO:0000256" key="6">
    <source>
        <dbReference type="ARBA" id="ARBA00023242"/>
    </source>
</evidence>
<dbReference type="GO" id="GO:0008270">
    <property type="term" value="F:zinc ion binding"/>
    <property type="evidence" value="ECO:0007669"/>
    <property type="project" value="UniProtKB-KW"/>
</dbReference>
<feature type="region of interest" description="Disordered" evidence="7">
    <location>
        <begin position="321"/>
        <end position="387"/>
    </location>
</feature>
<dbReference type="AlphaFoldDB" id="A0A9P8HA65"/>
<feature type="compositionally biased region" description="Acidic residues" evidence="7">
    <location>
        <begin position="363"/>
        <end position="378"/>
    </location>
</feature>
<dbReference type="InterPro" id="IPR040050">
    <property type="entry name" value="ZNF830-like"/>
</dbReference>
<keyword evidence="3" id="KW-0863">Zinc-finger</keyword>
<dbReference type="InterPro" id="IPR036236">
    <property type="entry name" value="Znf_C2H2_sf"/>
</dbReference>
<evidence type="ECO:0008006" key="10">
    <source>
        <dbReference type="Google" id="ProtNLM"/>
    </source>
</evidence>
<dbReference type="PANTHER" id="PTHR13278">
    <property type="entry name" value="ZINC FINGER PROTEIN 830"/>
    <property type="match status" value="1"/>
</dbReference>
<evidence type="ECO:0000256" key="5">
    <source>
        <dbReference type="ARBA" id="ARBA00023054"/>
    </source>
</evidence>
<evidence type="ECO:0000256" key="4">
    <source>
        <dbReference type="ARBA" id="ARBA00022833"/>
    </source>
</evidence>
<name>A0A9P8HA65_9HYPO</name>
<keyword evidence="6" id="KW-0539">Nucleus</keyword>
<comment type="caution">
    <text evidence="8">The sequence shown here is derived from an EMBL/GenBank/DDBJ whole genome shotgun (WGS) entry which is preliminary data.</text>
</comment>
<evidence type="ECO:0000256" key="3">
    <source>
        <dbReference type="ARBA" id="ARBA00022771"/>
    </source>
</evidence>
<dbReference type="GO" id="GO:0033314">
    <property type="term" value="P:mitotic DNA replication checkpoint signaling"/>
    <property type="evidence" value="ECO:0007669"/>
    <property type="project" value="TreeGrafter"/>
</dbReference>
<dbReference type="Gene3D" id="3.30.160.60">
    <property type="entry name" value="Classic Zinc Finger"/>
    <property type="match status" value="1"/>
</dbReference>
<keyword evidence="5" id="KW-0175">Coiled coil</keyword>
<dbReference type="GO" id="GO:0003676">
    <property type="term" value="F:nucleic acid binding"/>
    <property type="evidence" value="ECO:0007669"/>
    <property type="project" value="InterPro"/>
</dbReference>
<dbReference type="EMBL" id="JAIMJC010000007">
    <property type="protein sequence ID" value="KAH0522868.1"/>
    <property type="molecule type" value="Genomic_DNA"/>
</dbReference>
<organism evidence="8 9">
    <name type="scientific">Trichoderma semiorbis</name>
    <dbReference type="NCBI Taxonomy" id="1491008"/>
    <lineage>
        <taxon>Eukaryota</taxon>
        <taxon>Fungi</taxon>
        <taxon>Dikarya</taxon>
        <taxon>Ascomycota</taxon>
        <taxon>Pezizomycotina</taxon>
        <taxon>Sordariomycetes</taxon>
        <taxon>Hypocreomycetidae</taxon>
        <taxon>Hypocreales</taxon>
        <taxon>Hypocreaceae</taxon>
        <taxon>Trichoderma</taxon>
    </lineage>
</organism>
<protein>
    <recommendedName>
        <fullName evidence="10">Coiled-coil domain-containing protein 16</fullName>
    </recommendedName>
</protein>
<feature type="compositionally biased region" description="Acidic residues" evidence="7">
    <location>
        <begin position="69"/>
        <end position="95"/>
    </location>
</feature>
<proteinExistence type="predicted"/>
<feature type="region of interest" description="Disordered" evidence="7">
    <location>
        <begin position="67"/>
        <end position="298"/>
    </location>
</feature>
<evidence type="ECO:0000256" key="7">
    <source>
        <dbReference type="SAM" id="MobiDB-lite"/>
    </source>
</evidence>
<evidence type="ECO:0000313" key="9">
    <source>
        <dbReference type="Proteomes" id="UP000826573"/>
    </source>
</evidence>
<accession>A0A9P8HA65</accession>
<dbReference type="Proteomes" id="UP000826573">
    <property type="component" value="Unassembled WGS sequence"/>
</dbReference>
<feature type="compositionally biased region" description="Basic and acidic residues" evidence="7">
    <location>
        <begin position="104"/>
        <end position="113"/>
    </location>
</feature>
<dbReference type="GO" id="GO:0005681">
    <property type="term" value="C:spliceosomal complex"/>
    <property type="evidence" value="ECO:0007669"/>
    <property type="project" value="InterPro"/>
</dbReference>
<feature type="compositionally biased region" description="Low complexity" evidence="7">
    <location>
        <begin position="189"/>
        <end position="218"/>
    </location>
</feature>
<dbReference type="PANTHER" id="PTHR13278:SF0">
    <property type="entry name" value="ZINC FINGER PROTEIN 830"/>
    <property type="match status" value="1"/>
</dbReference>
<keyword evidence="2" id="KW-0479">Metal-binding</keyword>
<keyword evidence="9" id="KW-1185">Reference proteome</keyword>